<proteinExistence type="predicted"/>
<sequence>MSSEPQKCIPTVAQPPQQRVLPARLAPRQHQHQQQLQQRPQQLQQQRPRQLQQQRLQLRRPRRQLQLLLPLQRQQRQLLRPPLPQHQRQVPRQHP</sequence>
<dbReference type="Proteomes" id="UP000663824">
    <property type="component" value="Unassembled WGS sequence"/>
</dbReference>
<dbReference type="EMBL" id="CAJNRE010018748">
    <property type="protein sequence ID" value="CAF2178300.1"/>
    <property type="molecule type" value="Genomic_DNA"/>
</dbReference>
<evidence type="ECO:0000313" key="3">
    <source>
        <dbReference type="EMBL" id="CAF2178300.1"/>
    </source>
</evidence>
<feature type="region of interest" description="Disordered" evidence="1">
    <location>
        <begin position="73"/>
        <end position="95"/>
    </location>
</feature>
<organism evidence="2 4">
    <name type="scientific">Rotaria magnacalcarata</name>
    <dbReference type="NCBI Taxonomy" id="392030"/>
    <lineage>
        <taxon>Eukaryota</taxon>
        <taxon>Metazoa</taxon>
        <taxon>Spiralia</taxon>
        <taxon>Gnathifera</taxon>
        <taxon>Rotifera</taxon>
        <taxon>Eurotatoria</taxon>
        <taxon>Bdelloidea</taxon>
        <taxon>Philodinida</taxon>
        <taxon>Philodinidae</taxon>
        <taxon>Rotaria</taxon>
    </lineage>
</organism>
<dbReference type="AlphaFoldDB" id="A0A815IY46"/>
<feature type="compositionally biased region" description="Low complexity" evidence="1">
    <location>
        <begin position="73"/>
        <end position="88"/>
    </location>
</feature>
<comment type="caution">
    <text evidence="2">The sequence shown here is derived from an EMBL/GenBank/DDBJ whole genome shotgun (WGS) entry which is preliminary data.</text>
</comment>
<feature type="compositionally biased region" description="Low complexity" evidence="1">
    <location>
        <begin position="32"/>
        <end position="56"/>
    </location>
</feature>
<accession>A0A815IY46</accession>
<protein>
    <submittedName>
        <fullName evidence="2">Uncharacterized protein</fullName>
    </submittedName>
</protein>
<gene>
    <name evidence="2" type="ORF">CJN711_LOCUS20644</name>
    <name evidence="3" type="ORF">MBJ925_LOCUS34215</name>
</gene>
<evidence type="ECO:0000313" key="2">
    <source>
        <dbReference type="EMBL" id="CAF1374978.1"/>
    </source>
</evidence>
<reference evidence="2" key="1">
    <citation type="submission" date="2021-02" db="EMBL/GenBank/DDBJ databases">
        <authorList>
            <person name="Nowell W R."/>
        </authorList>
    </citation>
    <scope>NUCLEOTIDE SEQUENCE</scope>
</reference>
<name>A0A815IY46_9BILA</name>
<feature type="region of interest" description="Disordered" evidence="1">
    <location>
        <begin position="25"/>
        <end position="58"/>
    </location>
</feature>
<dbReference type="Proteomes" id="UP000663855">
    <property type="component" value="Unassembled WGS sequence"/>
</dbReference>
<evidence type="ECO:0000256" key="1">
    <source>
        <dbReference type="SAM" id="MobiDB-lite"/>
    </source>
</evidence>
<dbReference type="EMBL" id="CAJNOV010009667">
    <property type="protein sequence ID" value="CAF1374978.1"/>
    <property type="molecule type" value="Genomic_DNA"/>
</dbReference>
<evidence type="ECO:0000313" key="4">
    <source>
        <dbReference type="Proteomes" id="UP000663855"/>
    </source>
</evidence>